<keyword evidence="2" id="KW-1185">Reference proteome</keyword>
<protein>
    <submittedName>
        <fullName evidence="1">Uncharacterized protein</fullName>
    </submittedName>
</protein>
<gene>
    <name evidence="1" type="ORF">T03_16572</name>
</gene>
<evidence type="ECO:0000313" key="1">
    <source>
        <dbReference type="EMBL" id="KRY51474.1"/>
    </source>
</evidence>
<name>A0A0V1CQR2_TRIBR</name>
<sequence>MQSITLFKWFLAYGEQGECTGVECKIEINSKRFSLNFTENLKVNETLKKQWKCKMNRDKGDFLLSQAAAVAELTGEWSMVQSPRHDTTISCCC</sequence>
<organism evidence="1 2">
    <name type="scientific">Trichinella britovi</name>
    <name type="common">Parasitic roundworm</name>
    <dbReference type="NCBI Taxonomy" id="45882"/>
    <lineage>
        <taxon>Eukaryota</taxon>
        <taxon>Metazoa</taxon>
        <taxon>Ecdysozoa</taxon>
        <taxon>Nematoda</taxon>
        <taxon>Enoplea</taxon>
        <taxon>Dorylaimia</taxon>
        <taxon>Trichinellida</taxon>
        <taxon>Trichinellidae</taxon>
        <taxon>Trichinella</taxon>
    </lineage>
</organism>
<dbReference type="AlphaFoldDB" id="A0A0V1CQR2"/>
<proteinExistence type="predicted"/>
<comment type="caution">
    <text evidence="1">The sequence shown here is derived from an EMBL/GenBank/DDBJ whole genome shotgun (WGS) entry which is preliminary data.</text>
</comment>
<reference evidence="1 2" key="1">
    <citation type="submission" date="2015-01" db="EMBL/GenBank/DDBJ databases">
        <title>Evolution of Trichinella species and genotypes.</title>
        <authorList>
            <person name="Korhonen P.K."/>
            <person name="Edoardo P."/>
            <person name="Giuseppe L.R."/>
            <person name="Gasser R.B."/>
        </authorList>
    </citation>
    <scope>NUCLEOTIDE SEQUENCE [LARGE SCALE GENOMIC DNA]</scope>
    <source>
        <strain evidence="1">ISS120</strain>
    </source>
</reference>
<accession>A0A0V1CQR2</accession>
<evidence type="ECO:0000313" key="2">
    <source>
        <dbReference type="Proteomes" id="UP000054653"/>
    </source>
</evidence>
<dbReference type="EMBL" id="JYDI01000125">
    <property type="protein sequence ID" value="KRY51474.1"/>
    <property type="molecule type" value="Genomic_DNA"/>
</dbReference>
<dbReference type="Proteomes" id="UP000054653">
    <property type="component" value="Unassembled WGS sequence"/>
</dbReference>